<dbReference type="AlphaFoldDB" id="A0A078LH51"/>
<accession>A0A078LH51</accession>
<dbReference type="EMBL" id="LK931336">
    <property type="protein sequence ID" value="CDZ84632.1"/>
    <property type="molecule type" value="Genomic_DNA"/>
</dbReference>
<proteinExistence type="predicted"/>
<dbReference type="EMBL" id="LK931336">
    <property type="protein sequence ID" value="CDZ82514.1"/>
    <property type="molecule type" value="Genomic_DNA"/>
</dbReference>
<evidence type="ECO:0000313" key="2">
    <source>
        <dbReference type="EMBL" id="CDZ84632.1"/>
    </source>
</evidence>
<evidence type="ECO:0000313" key="1">
    <source>
        <dbReference type="EMBL" id="CDZ82514.1"/>
    </source>
</evidence>
<gene>
    <name evidence="1" type="ORF">BN1086_00592</name>
    <name evidence="2" type="ORF">BN1086_02787</name>
</gene>
<dbReference type="PATRIC" id="fig|545.12.peg.2810"/>
<reference evidence="2" key="1">
    <citation type="submission" date="2014-06" db="EMBL/GenBank/DDBJ databases">
        <authorList>
            <person name="Urmite Genomes Urmite Genomes"/>
        </authorList>
    </citation>
    <scope>NUCLEOTIDE SEQUENCE</scope>
</reference>
<name>A0A078LH51_CITKO</name>
<protein>
    <submittedName>
        <fullName evidence="2">Uncharacterized protein</fullName>
    </submittedName>
</protein>
<organism evidence="2">
    <name type="scientific">Citrobacter koseri</name>
    <name type="common">Citrobacter diversus</name>
    <dbReference type="NCBI Taxonomy" id="545"/>
    <lineage>
        <taxon>Bacteria</taxon>
        <taxon>Pseudomonadati</taxon>
        <taxon>Pseudomonadota</taxon>
        <taxon>Gammaproteobacteria</taxon>
        <taxon>Enterobacterales</taxon>
        <taxon>Enterobacteriaceae</taxon>
        <taxon>Citrobacter</taxon>
    </lineage>
</organism>
<sequence>MSDKQTAPVLTQDQQGYLFEVKANLLAEMMLQQQPTKQEAEALAETVNAAFDKLTA</sequence>